<dbReference type="RefSeq" id="WP_237751036.1">
    <property type="nucleotide sequence ID" value="NZ_JALOCT010000019.1"/>
</dbReference>
<gene>
    <name evidence="4" type="ORF">QX99_00976</name>
</gene>
<protein>
    <submittedName>
        <fullName evidence="4">Putative FAD-linked oxidoreductase</fullName>
        <ecNumber evidence="4">1.-.-.-</ecNumber>
    </submittedName>
</protein>
<dbReference type="InterPro" id="IPR051914">
    <property type="entry name" value="FAD-linked_OxidoTrans_Type4"/>
</dbReference>
<keyword evidence="5" id="KW-1185">Reference proteome</keyword>
<keyword evidence="2 4" id="KW-0560">Oxidoreductase</keyword>
<evidence type="ECO:0000313" key="4">
    <source>
        <dbReference type="EMBL" id="KIU20909.1"/>
    </source>
</evidence>
<dbReference type="SUPFAM" id="SSF56176">
    <property type="entry name" value="FAD-binding/transporter-associated domain-like"/>
    <property type="match status" value="1"/>
</dbReference>
<dbReference type="GO" id="GO:0071949">
    <property type="term" value="F:FAD binding"/>
    <property type="evidence" value="ECO:0007669"/>
    <property type="project" value="InterPro"/>
</dbReference>
<accession>A0A0D1K7E0</accession>
<dbReference type="InterPro" id="IPR016166">
    <property type="entry name" value="FAD-bd_PCMH"/>
</dbReference>
<dbReference type="InterPro" id="IPR036318">
    <property type="entry name" value="FAD-bd_PCMH-like_sf"/>
</dbReference>
<dbReference type="Gene3D" id="3.30.465.10">
    <property type="match status" value="1"/>
</dbReference>
<evidence type="ECO:0000313" key="5">
    <source>
        <dbReference type="Proteomes" id="UP000032287"/>
    </source>
</evidence>
<sequence>MSTDLTTLVLPDGELVTEPPVLAEYRLNPYTQETAAEGQPIAVVFATSVADVQVTLQFATAHHIPVVTQGARTSITNGAAGLDGSILLNLSRLNHIVALQPENQTAVVEAGVLNGDLDQAARKVGYFYAPDPGSKPISTIGGNIATNAGGMGWRR</sequence>
<comment type="caution">
    <text evidence="4">The sequence shown here is derived from an EMBL/GenBank/DDBJ whole genome shotgun (WGS) entry which is preliminary data.</text>
</comment>
<proteinExistence type="predicted"/>
<dbReference type="InterPro" id="IPR006094">
    <property type="entry name" value="Oxid_FAD_bind_N"/>
</dbReference>
<evidence type="ECO:0000256" key="2">
    <source>
        <dbReference type="ARBA" id="ARBA00023002"/>
    </source>
</evidence>
<dbReference type="PANTHER" id="PTHR42934">
    <property type="entry name" value="GLYCOLATE OXIDASE SUBUNIT GLCD"/>
    <property type="match status" value="1"/>
</dbReference>
<keyword evidence="1" id="KW-0285">Flavoprotein</keyword>
<feature type="domain" description="FAD-binding PCMH-type" evidence="3">
    <location>
        <begin position="36"/>
        <end position="155"/>
    </location>
</feature>
<evidence type="ECO:0000256" key="1">
    <source>
        <dbReference type="ARBA" id="ARBA00022630"/>
    </source>
</evidence>
<dbReference type="AlphaFoldDB" id="A0A0D1K7E0"/>
<reference evidence="4 5" key="1">
    <citation type="journal article" date="2015" name="Microbiology (Mosc.)">
        <title>Genomics of the Weissella cibaria species with an examination of its metabolic traits.</title>
        <authorList>
            <person name="Lynch K.M."/>
            <person name="Lucid A."/>
            <person name="Arendt E.K."/>
            <person name="Sleator R.D."/>
            <person name="Lucey B."/>
            <person name="Coffey A."/>
        </authorList>
    </citation>
    <scope>NUCLEOTIDE SEQUENCE [LARGE SCALE GENOMIC DNA]</scope>
    <source>
        <strain evidence="4 5">MG1</strain>
    </source>
</reference>
<name>A0A0D1K7E0_9LACO</name>
<dbReference type="InterPro" id="IPR016169">
    <property type="entry name" value="FAD-bd_PCMH_sub2"/>
</dbReference>
<dbReference type="PANTHER" id="PTHR42934:SF2">
    <property type="entry name" value="GLYCOLATE OXIDASE SUBUNIT GLCD"/>
    <property type="match status" value="1"/>
</dbReference>
<dbReference type="EC" id="1.-.-.-" evidence="4"/>
<evidence type="ECO:0000259" key="3">
    <source>
        <dbReference type="PROSITE" id="PS51387"/>
    </source>
</evidence>
<organism evidence="4 5">
    <name type="scientific">Weissella cibaria</name>
    <dbReference type="NCBI Taxonomy" id="137591"/>
    <lineage>
        <taxon>Bacteria</taxon>
        <taxon>Bacillati</taxon>
        <taxon>Bacillota</taxon>
        <taxon>Bacilli</taxon>
        <taxon>Lactobacillales</taxon>
        <taxon>Lactobacillaceae</taxon>
        <taxon>Weissella</taxon>
    </lineage>
</organism>
<dbReference type="PROSITE" id="PS51387">
    <property type="entry name" value="FAD_PCMH"/>
    <property type="match status" value="1"/>
</dbReference>
<dbReference type="Pfam" id="PF01565">
    <property type="entry name" value="FAD_binding_4"/>
    <property type="match status" value="1"/>
</dbReference>
<dbReference type="GO" id="GO:0016491">
    <property type="term" value="F:oxidoreductase activity"/>
    <property type="evidence" value="ECO:0007669"/>
    <property type="project" value="UniProtKB-KW"/>
</dbReference>
<dbReference type="Proteomes" id="UP000032287">
    <property type="component" value="Unassembled WGS sequence"/>
</dbReference>
<dbReference type="EMBL" id="JWHU01000014">
    <property type="protein sequence ID" value="KIU20909.1"/>
    <property type="molecule type" value="Genomic_DNA"/>
</dbReference>
<dbReference type="PATRIC" id="fig|137591.25.peg.945"/>